<keyword evidence="2" id="KW-0472">Membrane</keyword>
<dbReference type="OrthoDB" id="3214861at2759"/>
<dbReference type="PANTHER" id="PTHR40465:SF1">
    <property type="entry name" value="DUF6534 DOMAIN-CONTAINING PROTEIN"/>
    <property type="match status" value="1"/>
</dbReference>
<feature type="transmembrane region" description="Helical" evidence="2">
    <location>
        <begin position="140"/>
        <end position="163"/>
    </location>
</feature>
<organism evidence="4 5">
    <name type="scientific">Mycena indigotica</name>
    <dbReference type="NCBI Taxonomy" id="2126181"/>
    <lineage>
        <taxon>Eukaryota</taxon>
        <taxon>Fungi</taxon>
        <taxon>Dikarya</taxon>
        <taxon>Basidiomycota</taxon>
        <taxon>Agaricomycotina</taxon>
        <taxon>Agaricomycetes</taxon>
        <taxon>Agaricomycetidae</taxon>
        <taxon>Agaricales</taxon>
        <taxon>Marasmiineae</taxon>
        <taxon>Mycenaceae</taxon>
        <taxon>Mycena</taxon>
    </lineage>
</organism>
<dbReference type="EMBL" id="JACAZF010000005">
    <property type="protein sequence ID" value="KAF7303645.1"/>
    <property type="molecule type" value="Genomic_DNA"/>
</dbReference>
<sequence length="370" mass="39942">MANVGANSTVLPPGQLPVLPAVDNTLGALLVGGLVATALWGVTCVQTFSFFLRVGADPTRRLQKSLVAILWVLDTFDTVLNGHILYFYLITNYFAPQTILFPVWSVIIHVAATSISNFIVRSVFARRVYRLSKGNIPGTLLIVALSTLDLICGITITAKAFGITSYLQLAGLSNLMYLNFAAGTGSDIAVALALCYLLHKSRTGFKRTDSLIRVLMAYTINTGLLVALDATAGMFTYAFMPNNFIFLGCYLLLSKLYLNSYLAILNARNGLGLRGTASDGPVSVDIHLSQISGVRWRTATSATSGYGYNPESHPESSGTALGTDDLQPALVIPKIVDVQSSGVSSSLETDSRRELQERDPEKHQEPWSPV</sequence>
<feature type="region of interest" description="Disordered" evidence="1">
    <location>
        <begin position="340"/>
        <end position="370"/>
    </location>
</feature>
<dbReference type="InterPro" id="IPR045339">
    <property type="entry name" value="DUF6534"/>
</dbReference>
<feature type="compositionally biased region" description="Basic and acidic residues" evidence="1">
    <location>
        <begin position="349"/>
        <end position="370"/>
    </location>
</feature>
<feature type="transmembrane region" description="Helical" evidence="2">
    <location>
        <begin position="101"/>
        <end position="120"/>
    </location>
</feature>
<protein>
    <recommendedName>
        <fullName evidence="3">DUF6534 domain-containing protein</fullName>
    </recommendedName>
</protein>
<accession>A0A8H6SRD6</accession>
<name>A0A8H6SRD6_9AGAR</name>
<proteinExistence type="predicted"/>
<feature type="transmembrane region" description="Helical" evidence="2">
    <location>
        <begin position="175"/>
        <end position="198"/>
    </location>
</feature>
<feature type="domain" description="DUF6534" evidence="3">
    <location>
        <begin position="186"/>
        <end position="269"/>
    </location>
</feature>
<keyword evidence="2" id="KW-1133">Transmembrane helix</keyword>
<feature type="transmembrane region" description="Helical" evidence="2">
    <location>
        <begin position="26"/>
        <end position="54"/>
    </location>
</feature>
<reference evidence="4" key="1">
    <citation type="submission" date="2020-05" db="EMBL/GenBank/DDBJ databases">
        <title>Mycena genomes resolve the evolution of fungal bioluminescence.</title>
        <authorList>
            <person name="Tsai I.J."/>
        </authorList>
    </citation>
    <scope>NUCLEOTIDE SEQUENCE</scope>
    <source>
        <strain evidence="4">171206Taipei</strain>
    </source>
</reference>
<gene>
    <name evidence="4" type="ORF">MIND_00593800</name>
</gene>
<evidence type="ECO:0000259" key="3">
    <source>
        <dbReference type="Pfam" id="PF20152"/>
    </source>
</evidence>
<dbReference type="Pfam" id="PF20152">
    <property type="entry name" value="DUF6534"/>
    <property type="match status" value="1"/>
</dbReference>
<dbReference type="Proteomes" id="UP000636479">
    <property type="component" value="Unassembled WGS sequence"/>
</dbReference>
<dbReference type="GeneID" id="59345212"/>
<dbReference type="PANTHER" id="PTHR40465">
    <property type="entry name" value="CHROMOSOME 1, WHOLE GENOME SHOTGUN SEQUENCE"/>
    <property type="match status" value="1"/>
</dbReference>
<evidence type="ECO:0000256" key="2">
    <source>
        <dbReference type="SAM" id="Phobius"/>
    </source>
</evidence>
<keyword evidence="2" id="KW-0812">Transmembrane</keyword>
<comment type="caution">
    <text evidence="4">The sequence shown here is derived from an EMBL/GenBank/DDBJ whole genome shotgun (WGS) entry which is preliminary data.</text>
</comment>
<evidence type="ECO:0000256" key="1">
    <source>
        <dbReference type="SAM" id="MobiDB-lite"/>
    </source>
</evidence>
<evidence type="ECO:0000313" key="4">
    <source>
        <dbReference type="EMBL" id="KAF7303645.1"/>
    </source>
</evidence>
<dbReference type="AlphaFoldDB" id="A0A8H6SRD6"/>
<dbReference type="RefSeq" id="XP_037220617.1">
    <property type="nucleotide sequence ID" value="XM_037362696.1"/>
</dbReference>
<evidence type="ECO:0000313" key="5">
    <source>
        <dbReference type="Proteomes" id="UP000636479"/>
    </source>
</evidence>
<keyword evidence="5" id="KW-1185">Reference proteome</keyword>
<feature type="transmembrane region" description="Helical" evidence="2">
    <location>
        <begin position="66"/>
        <end position="89"/>
    </location>
</feature>
<feature type="transmembrane region" description="Helical" evidence="2">
    <location>
        <begin position="210"/>
        <end position="228"/>
    </location>
</feature>